<evidence type="ECO:0000256" key="2">
    <source>
        <dbReference type="ARBA" id="ARBA00023125"/>
    </source>
</evidence>
<dbReference type="SUPFAM" id="SSF46689">
    <property type="entry name" value="Homeodomain-like"/>
    <property type="match status" value="1"/>
</dbReference>
<dbReference type="AlphaFoldDB" id="A0A1H6YPF4"/>
<dbReference type="PROSITE" id="PS01124">
    <property type="entry name" value="HTH_ARAC_FAMILY_2"/>
    <property type="match status" value="1"/>
</dbReference>
<dbReference type="Gene3D" id="1.10.10.60">
    <property type="entry name" value="Homeodomain-like"/>
    <property type="match status" value="1"/>
</dbReference>
<dbReference type="OrthoDB" id="9793451at2"/>
<keyword evidence="2" id="KW-0238">DNA-binding</keyword>
<dbReference type="GO" id="GO:0003700">
    <property type="term" value="F:DNA-binding transcription factor activity"/>
    <property type="evidence" value="ECO:0007669"/>
    <property type="project" value="InterPro"/>
</dbReference>
<dbReference type="Pfam" id="PF12833">
    <property type="entry name" value="HTH_18"/>
    <property type="match status" value="1"/>
</dbReference>
<evidence type="ECO:0000313" key="5">
    <source>
        <dbReference type="EMBL" id="SEJ38625.1"/>
    </source>
</evidence>
<accession>A0A1H6YPF4</accession>
<dbReference type="InterPro" id="IPR018060">
    <property type="entry name" value="HTH_AraC"/>
</dbReference>
<evidence type="ECO:0000256" key="1">
    <source>
        <dbReference type="ARBA" id="ARBA00023015"/>
    </source>
</evidence>
<sequence>MKLRHLDFRTGGEIVFIQNEPFFYQRGIGNEKVFTLCLNHGPSQKLIIDVIEYEFPSQTILALFANQSFSFENSADIIVWQYNRDFYCIIDHDKEVGCAGFLFFGSFGNLFIKLDYLHQQKLHTLKNIFIEEFKTSDTIQTDMLQRLLKRLIIIVTRLAKEQFGDQLPDNKFDLIRQYNMLVEKKFKEEHEVQFYASELNKSPKTLSNLFARLNHKSPLKIIHDRLIIEAKRLMFYTDKSSKEVAYELGFEDAAHFSHFFKKNTGQNIIAFKKWEGEPKPVSV</sequence>
<proteinExistence type="predicted"/>
<dbReference type="GO" id="GO:0043565">
    <property type="term" value="F:sequence-specific DNA binding"/>
    <property type="evidence" value="ECO:0007669"/>
    <property type="project" value="InterPro"/>
</dbReference>
<dbReference type="PANTHER" id="PTHR43280:SF32">
    <property type="entry name" value="TRANSCRIPTIONAL REGULATORY PROTEIN"/>
    <property type="match status" value="1"/>
</dbReference>
<keyword evidence="6" id="KW-1185">Reference proteome</keyword>
<dbReference type="PANTHER" id="PTHR43280">
    <property type="entry name" value="ARAC-FAMILY TRANSCRIPTIONAL REGULATOR"/>
    <property type="match status" value="1"/>
</dbReference>
<keyword evidence="3" id="KW-0804">Transcription</keyword>
<evidence type="ECO:0000313" key="6">
    <source>
        <dbReference type="Proteomes" id="UP000199532"/>
    </source>
</evidence>
<evidence type="ECO:0000256" key="3">
    <source>
        <dbReference type="ARBA" id="ARBA00023163"/>
    </source>
</evidence>
<organism evidence="5 6">
    <name type="scientific">Dyadobacter koreensis</name>
    <dbReference type="NCBI Taxonomy" id="408657"/>
    <lineage>
        <taxon>Bacteria</taxon>
        <taxon>Pseudomonadati</taxon>
        <taxon>Bacteroidota</taxon>
        <taxon>Cytophagia</taxon>
        <taxon>Cytophagales</taxon>
        <taxon>Spirosomataceae</taxon>
        <taxon>Dyadobacter</taxon>
    </lineage>
</organism>
<gene>
    <name evidence="5" type="ORF">SAMN04487995_4395</name>
</gene>
<protein>
    <submittedName>
        <fullName evidence="5">Transcriptional regulator, AraC family</fullName>
    </submittedName>
</protein>
<dbReference type="STRING" id="408657.SAMN04487995_4395"/>
<reference evidence="5 6" key="1">
    <citation type="submission" date="2016-10" db="EMBL/GenBank/DDBJ databases">
        <authorList>
            <person name="de Groot N.N."/>
        </authorList>
    </citation>
    <scope>NUCLEOTIDE SEQUENCE [LARGE SCALE GENOMIC DNA]</scope>
    <source>
        <strain evidence="5 6">DSM 19938</strain>
    </source>
</reference>
<dbReference type="RefSeq" id="WP_090338405.1">
    <property type="nucleotide sequence ID" value="NZ_FNXY01000007.1"/>
</dbReference>
<dbReference type="Proteomes" id="UP000199532">
    <property type="component" value="Unassembled WGS sequence"/>
</dbReference>
<evidence type="ECO:0000259" key="4">
    <source>
        <dbReference type="PROSITE" id="PS01124"/>
    </source>
</evidence>
<dbReference type="SMART" id="SM00342">
    <property type="entry name" value="HTH_ARAC"/>
    <property type="match status" value="1"/>
</dbReference>
<keyword evidence="1" id="KW-0805">Transcription regulation</keyword>
<feature type="domain" description="HTH araC/xylS-type" evidence="4">
    <location>
        <begin position="176"/>
        <end position="274"/>
    </location>
</feature>
<dbReference type="EMBL" id="FNXY01000007">
    <property type="protein sequence ID" value="SEJ38625.1"/>
    <property type="molecule type" value="Genomic_DNA"/>
</dbReference>
<dbReference type="InterPro" id="IPR009057">
    <property type="entry name" value="Homeodomain-like_sf"/>
</dbReference>
<name>A0A1H6YPF4_9BACT</name>